<feature type="transmembrane region" description="Helical" evidence="2">
    <location>
        <begin position="464"/>
        <end position="485"/>
    </location>
</feature>
<keyword evidence="2" id="KW-1133">Transmembrane helix</keyword>
<dbReference type="InterPro" id="IPR048389">
    <property type="entry name" value="YciQ-like_C"/>
</dbReference>
<keyword evidence="2" id="KW-0472">Membrane</keyword>
<evidence type="ECO:0000256" key="2">
    <source>
        <dbReference type="SAM" id="Phobius"/>
    </source>
</evidence>
<feature type="compositionally biased region" description="Gly residues" evidence="1">
    <location>
        <begin position="647"/>
        <end position="665"/>
    </location>
</feature>
<feature type="region of interest" description="Disordered" evidence="1">
    <location>
        <begin position="620"/>
        <end position="665"/>
    </location>
</feature>
<feature type="domain" description="DUF2207" evidence="3">
    <location>
        <begin position="44"/>
        <end position="231"/>
    </location>
</feature>
<proteinExistence type="predicted"/>
<name>A0ABT3I462_9FLAO</name>
<protein>
    <submittedName>
        <fullName evidence="5">DUF2207 domain-containing protein</fullName>
    </submittedName>
</protein>
<evidence type="ECO:0000259" key="4">
    <source>
        <dbReference type="Pfam" id="PF20990"/>
    </source>
</evidence>
<gene>
    <name evidence="5" type="ORF">OMO38_20215</name>
</gene>
<dbReference type="Pfam" id="PF09972">
    <property type="entry name" value="DUF2207"/>
    <property type="match status" value="1"/>
</dbReference>
<evidence type="ECO:0000259" key="3">
    <source>
        <dbReference type="Pfam" id="PF09972"/>
    </source>
</evidence>
<evidence type="ECO:0000256" key="1">
    <source>
        <dbReference type="SAM" id="MobiDB-lite"/>
    </source>
</evidence>
<comment type="caution">
    <text evidence="5">The sequence shown here is derived from an EMBL/GenBank/DDBJ whole genome shotgun (WGS) entry which is preliminary data.</text>
</comment>
<reference evidence="5" key="1">
    <citation type="submission" date="2022-10" db="EMBL/GenBank/DDBJ databases">
        <title>Chryseobacterium babae sp. nov. isolated from the gut of the beetle Oryctes rhinoceros, and Chryseobacterium kimseyorum sp. nov., isolated from a stick insect rearing cage.</title>
        <authorList>
            <person name="Shelomi M."/>
            <person name="Han C.-J."/>
            <person name="Chen W.-M."/>
            <person name="Chen H.-K."/>
            <person name="Liaw S.-J."/>
            <person name="Muhle E."/>
            <person name="Clermont D."/>
        </authorList>
    </citation>
    <scope>NUCLEOTIDE SEQUENCE</scope>
    <source>
        <strain evidence="5">09-1422</strain>
    </source>
</reference>
<feature type="domain" description="Predicted membrane protein YciQ-like C-terminal" evidence="4">
    <location>
        <begin position="468"/>
        <end position="577"/>
    </location>
</feature>
<evidence type="ECO:0000313" key="6">
    <source>
        <dbReference type="Proteomes" id="UP001163731"/>
    </source>
</evidence>
<dbReference type="EMBL" id="JAPDHW010000041">
    <property type="protein sequence ID" value="MCW3170857.1"/>
    <property type="molecule type" value="Genomic_DNA"/>
</dbReference>
<dbReference type="Proteomes" id="UP001163731">
    <property type="component" value="Unassembled WGS sequence"/>
</dbReference>
<accession>A0ABT3I462</accession>
<sequence length="665" mass="73780">MKRIITIFILFFCFLVSGQEPYLQLPSVAEEVIDENQTEAGERIISFHADLTIAENADVTVTETIKVYAAGYNIKRGIFRALPTVRNINGGKEKITYKIISVEKDGVEEAYHIENQNGVFNIYIGNKDHELSSGFYTYKIVYKTQDQIGHFKGYDEFYWNVNGTDWTFPVEEINATIHLPNNADILQNSCYTGVHGSTDKNCTSEKLSSTQIVFKAKNLKERENLTVAVGFKSGILKEPAAFFKWINRNWESVPLFLVGIYLLFFYYTNWKKHGRDPEKPAVIPQFNAPNNLSPASLGYIDRKKFHANLVTANLVDLSIKGFIDIDEVKDVKKTYLSKIFTLKKIGSNSKSLQSDQNVLLKNIFGKETTVSVNGTYNSKLKNAVEDFEKCIVKENKTYVEGNSNVKLVYKALKIIVASFFLALILAALATQKFTALGIGLGIGLFGGIFAAILIAIWNDENKMAIFVVFFFASVILMPLFFVAFVDSGDISSFESNCFKFLIFSVISLFVFRYFIYNPSIEKVQMESEIAGFKMYLSVAEENQLKFHNPPEMTSDVYEKFLPYAIVFGVEGIWGKRFRDKLQETIDAAEPYSEIQNHFSYGFAESFTTTLKGTTVAPVSSFSSSSSSSSSRSSSSSSYSGGSSSSGSSGGGSSGGGGGGGGGGGW</sequence>
<organism evidence="5 6">
    <name type="scientific">Chryseobacterium kimseyorum</name>
    <dbReference type="NCBI Taxonomy" id="2984028"/>
    <lineage>
        <taxon>Bacteria</taxon>
        <taxon>Pseudomonadati</taxon>
        <taxon>Bacteroidota</taxon>
        <taxon>Flavobacteriia</taxon>
        <taxon>Flavobacteriales</taxon>
        <taxon>Weeksellaceae</taxon>
        <taxon>Chryseobacterium group</taxon>
        <taxon>Chryseobacterium</taxon>
    </lineage>
</organism>
<feature type="transmembrane region" description="Helical" evidence="2">
    <location>
        <begin position="411"/>
        <end position="429"/>
    </location>
</feature>
<feature type="transmembrane region" description="Helical" evidence="2">
    <location>
        <begin position="253"/>
        <end position="270"/>
    </location>
</feature>
<dbReference type="Pfam" id="PF20990">
    <property type="entry name" value="DUF2207_C"/>
    <property type="match status" value="2"/>
</dbReference>
<evidence type="ECO:0000313" key="5">
    <source>
        <dbReference type="EMBL" id="MCW3170857.1"/>
    </source>
</evidence>
<feature type="transmembrane region" description="Helical" evidence="2">
    <location>
        <begin position="497"/>
        <end position="515"/>
    </location>
</feature>
<keyword evidence="2" id="KW-0812">Transmembrane</keyword>
<feature type="domain" description="Predicted membrane protein YciQ-like C-terminal" evidence="4">
    <location>
        <begin position="285"/>
        <end position="456"/>
    </location>
</feature>
<feature type="transmembrane region" description="Helical" evidence="2">
    <location>
        <begin position="435"/>
        <end position="457"/>
    </location>
</feature>
<dbReference type="RefSeq" id="WP_264751984.1">
    <property type="nucleotide sequence ID" value="NZ_JAPDHW010000041.1"/>
</dbReference>
<dbReference type="InterPro" id="IPR018702">
    <property type="entry name" value="DUF2207"/>
</dbReference>
<keyword evidence="6" id="KW-1185">Reference proteome</keyword>
<feature type="compositionally biased region" description="Low complexity" evidence="1">
    <location>
        <begin position="620"/>
        <end position="646"/>
    </location>
</feature>